<reference evidence="2" key="1">
    <citation type="submission" date="2021-07" db="EMBL/GenBank/DDBJ databases">
        <authorList>
            <person name="Branca A.L. A."/>
        </authorList>
    </citation>
    <scope>NUCLEOTIDE SEQUENCE</scope>
</reference>
<evidence type="ECO:0000313" key="2">
    <source>
        <dbReference type="EMBL" id="CAG8371619.1"/>
    </source>
</evidence>
<proteinExistence type="predicted"/>
<feature type="compositionally biased region" description="Polar residues" evidence="1">
    <location>
        <begin position="614"/>
        <end position="647"/>
    </location>
</feature>
<comment type="caution">
    <text evidence="2">The sequence shown here is derived from an EMBL/GenBank/DDBJ whole genome shotgun (WGS) entry which is preliminary data.</text>
</comment>
<dbReference type="OrthoDB" id="2684236at2759"/>
<accession>A0A9W4NIL6</accession>
<feature type="region of interest" description="Disordered" evidence="1">
    <location>
        <begin position="348"/>
        <end position="370"/>
    </location>
</feature>
<dbReference type="Proteomes" id="UP001152646">
    <property type="component" value="Unassembled WGS sequence"/>
</dbReference>
<dbReference type="EMBL" id="CAJVPA010000182">
    <property type="protein sequence ID" value="CAG8371619.1"/>
    <property type="molecule type" value="Genomic_DNA"/>
</dbReference>
<dbReference type="Pfam" id="PF07173">
    <property type="entry name" value="GRDP-like"/>
    <property type="match status" value="1"/>
</dbReference>
<dbReference type="AlphaFoldDB" id="A0A9W4NIL6"/>
<dbReference type="PANTHER" id="PTHR34365">
    <property type="entry name" value="ENOLASE (DUF1399)"/>
    <property type="match status" value="1"/>
</dbReference>
<protein>
    <submittedName>
        <fullName evidence="2">Uncharacterized protein</fullName>
    </submittedName>
</protein>
<gene>
    <name evidence="2" type="ORF">PSALAMII_LOCUS4986</name>
</gene>
<organism evidence="2 3">
    <name type="scientific">Penicillium salamii</name>
    <dbReference type="NCBI Taxonomy" id="1612424"/>
    <lineage>
        <taxon>Eukaryota</taxon>
        <taxon>Fungi</taxon>
        <taxon>Dikarya</taxon>
        <taxon>Ascomycota</taxon>
        <taxon>Pezizomycotina</taxon>
        <taxon>Eurotiomycetes</taxon>
        <taxon>Eurotiomycetidae</taxon>
        <taxon>Eurotiales</taxon>
        <taxon>Aspergillaceae</taxon>
        <taxon>Penicillium</taxon>
    </lineage>
</organism>
<name>A0A9W4NIL6_9EURO</name>
<feature type="region of interest" description="Disordered" evidence="1">
    <location>
        <begin position="611"/>
        <end position="684"/>
    </location>
</feature>
<evidence type="ECO:0000313" key="3">
    <source>
        <dbReference type="Proteomes" id="UP001152646"/>
    </source>
</evidence>
<sequence length="752" mass="84210">MPHATENDDLSTGIWDFELGFSCATFHIHTLPYRCFYKMGKPDFANRTKSAESVTNPPPYSLISENINEPPTYWPPESSHTLSYDRCIGSEGPVAIDDCITHLKFLSAAAKLRKFITESDNLFGIHDSEAKNFSDPRKRTQAAVRIQEKRWAVYVTRAVDRFAAWWKNCLPSSNKRRMSMVNDSSEAKIVWTADTIPPLDVIMVWHAYMLNPRAFLEDCLRQSKMSVWATGFPWDVINTSINKDTLEFHPGSAAQLNFETNTGQCWENIHDRPTKSLTCFGCKQDISAQWTSGSIGCDPDVAFAHCVGYADKSLRVSCPQCKSSITHDSLCVQKLHNDVQRLLKDDVPMPGTLLSENGTPTDDKNGDKSFPNRLIKEGIRSELLQLTDLTENESTTVETIRDRLEVFLKDRSLIRRVNKKALSSGDPSLEEKMSLRNMLSRYWDNSSPFAINLIGAVIRQGTFVGKMDDIDWLHSPTLGSNMTGFISKYETFFQIMARNKGHAVVPTLDVDLIWHTHQLSPARYYDFSTTQTEGMFVNHDDKVDEGKLTDAFAWTSRQYQKLTRGKVYSECTCWYCEAVRETHNEGLGRLISQSASQAKANAAILHGRIDNTLDGGQSQGPHISSHSAVRIQAQTDPKSIQTKTAQLRSHWEKAQRRSYNRTASTGSDNTHRNPSRDPFQDPYMRDPEIHREAYPCNPACMNATPGAPGNCISGTQGLGLEQGGCVSVTVAAQTRSKGKSFCAGMAGCGMNM</sequence>
<evidence type="ECO:0000256" key="1">
    <source>
        <dbReference type="SAM" id="MobiDB-lite"/>
    </source>
</evidence>
<dbReference type="InterPro" id="IPR009836">
    <property type="entry name" value="GRDP-like"/>
</dbReference>
<dbReference type="PANTHER" id="PTHR34365:SF7">
    <property type="entry name" value="GLYCINE-RICH DOMAIN-CONTAINING PROTEIN 1"/>
    <property type="match status" value="1"/>
</dbReference>
<feature type="compositionally biased region" description="Basic and acidic residues" evidence="1">
    <location>
        <begin position="669"/>
        <end position="684"/>
    </location>
</feature>